<dbReference type="AlphaFoldDB" id="A0A1F5E7L2"/>
<dbReference type="GO" id="GO:0005524">
    <property type="term" value="F:ATP binding"/>
    <property type="evidence" value="ECO:0007669"/>
    <property type="project" value="UniProtKB-KW"/>
</dbReference>
<evidence type="ECO:0000259" key="6">
    <source>
        <dbReference type="Pfam" id="PF00288"/>
    </source>
</evidence>
<dbReference type="GO" id="GO:0042352">
    <property type="term" value="P:GDP-L-fucose salvage"/>
    <property type="evidence" value="ECO:0007669"/>
    <property type="project" value="TreeGrafter"/>
</dbReference>
<dbReference type="Pfam" id="PF08544">
    <property type="entry name" value="GHMP_kinases_C"/>
    <property type="match status" value="1"/>
</dbReference>
<evidence type="ECO:0000313" key="8">
    <source>
        <dbReference type="EMBL" id="OGD63355.1"/>
    </source>
</evidence>
<keyword evidence="3 8" id="KW-0418">Kinase</keyword>
<dbReference type="InterPro" id="IPR001174">
    <property type="entry name" value="HddA/FKP"/>
</dbReference>
<evidence type="ECO:0000313" key="9">
    <source>
        <dbReference type="Proteomes" id="UP000177006"/>
    </source>
</evidence>
<evidence type="ECO:0000256" key="4">
    <source>
        <dbReference type="ARBA" id="ARBA00022840"/>
    </source>
</evidence>
<dbReference type="Proteomes" id="UP000177006">
    <property type="component" value="Unassembled WGS sequence"/>
</dbReference>
<dbReference type="InterPro" id="IPR014606">
    <property type="entry name" value="Heptose_7-P_kinase"/>
</dbReference>
<keyword evidence="2" id="KW-0547">Nucleotide-binding</keyword>
<dbReference type="SUPFAM" id="SSF55060">
    <property type="entry name" value="GHMP Kinase, C-terminal domain"/>
    <property type="match status" value="1"/>
</dbReference>
<dbReference type="PANTHER" id="PTHR32463:SF0">
    <property type="entry name" value="L-FUCOSE KINASE"/>
    <property type="match status" value="1"/>
</dbReference>
<accession>A0A1F5E7L2</accession>
<evidence type="ECO:0000259" key="7">
    <source>
        <dbReference type="Pfam" id="PF08544"/>
    </source>
</evidence>
<dbReference type="Pfam" id="PF00288">
    <property type="entry name" value="GHMP_kinases_N"/>
    <property type="match status" value="1"/>
</dbReference>
<organism evidence="8 9">
    <name type="scientific">Candidatus Beckwithbacteria bacterium RBG_13_42_9</name>
    <dbReference type="NCBI Taxonomy" id="1797457"/>
    <lineage>
        <taxon>Bacteria</taxon>
        <taxon>Candidatus Beckwithiibacteriota</taxon>
    </lineage>
</organism>
<feature type="domain" description="GHMP kinase C-terminal" evidence="7">
    <location>
        <begin position="227"/>
        <end position="303"/>
    </location>
</feature>
<proteinExistence type="inferred from homology"/>
<dbReference type="PANTHER" id="PTHR32463">
    <property type="entry name" value="L-FUCOSE KINASE"/>
    <property type="match status" value="1"/>
</dbReference>
<evidence type="ECO:0000256" key="2">
    <source>
        <dbReference type="ARBA" id="ARBA00022741"/>
    </source>
</evidence>
<sequence>MIISKTPLRMSFVGGGSDLVDYYKHGFGAVTGVTIDKYVYITVNQRFTDHIRIGYSQVEYVDKPENIKHNLAREALKLVGIKKGIEVVYMSDLLPAHEGSGLGASSSITVGTLNALYAFRGKHASPGTLAKQASKIEIDILGQPIGKQDQYAAAYGGFNYIRFNADGNVIVNPVICKRKDKLNRKLLLFYVGEKPKTSVVLNEQKRKTSKNLHILDQMVRLAKETRVALEKNDFSKFGELLHQNWLYKQKLSSKISNPMINEYYEKARKAGALGGKILGSGGGGFLLLYCEEKFQNKVRRYLKNLKETHFKFEPQGSRIIYVSD</sequence>
<dbReference type="SUPFAM" id="SSF54211">
    <property type="entry name" value="Ribosomal protein S5 domain 2-like"/>
    <property type="match status" value="1"/>
</dbReference>
<gene>
    <name evidence="8" type="ORF">A2160_02625</name>
</gene>
<dbReference type="GO" id="GO:0050201">
    <property type="term" value="F:fucokinase activity"/>
    <property type="evidence" value="ECO:0007669"/>
    <property type="project" value="TreeGrafter"/>
</dbReference>
<name>A0A1F5E7L2_9BACT</name>
<dbReference type="InterPro" id="IPR006204">
    <property type="entry name" value="GHMP_kinase_N_dom"/>
</dbReference>
<evidence type="ECO:0000256" key="1">
    <source>
        <dbReference type="ARBA" id="ARBA00022679"/>
    </source>
</evidence>
<feature type="domain" description="GHMP kinase N-terminal" evidence="6">
    <location>
        <begin position="71"/>
        <end position="157"/>
    </location>
</feature>
<comment type="similarity">
    <text evidence="5">Belongs to the GHMP kinase family.</text>
</comment>
<dbReference type="PRINTS" id="PR00960">
    <property type="entry name" value="LMBPPROTEIN"/>
</dbReference>
<dbReference type="PIRSF" id="PIRSF036406">
    <property type="entry name" value="Hept_kin"/>
    <property type="match status" value="1"/>
</dbReference>
<dbReference type="InterPro" id="IPR020568">
    <property type="entry name" value="Ribosomal_Su5_D2-typ_SF"/>
</dbReference>
<keyword evidence="1" id="KW-0808">Transferase</keyword>
<reference evidence="8 9" key="1">
    <citation type="journal article" date="2016" name="Nat. Commun.">
        <title>Thousands of microbial genomes shed light on interconnected biogeochemical processes in an aquifer system.</title>
        <authorList>
            <person name="Anantharaman K."/>
            <person name="Brown C.T."/>
            <person name="Hug L.A."/>
            <person name="Sharon I."/>
            <person name="Castelle C.J."/>
            <person name="Probst A.J."/>
            <person name="Thomas B.C."/>
            <person name="Singh A."/>
            <person name="Wilkins M.J."/>
            <person name="Karaoz U."/>
            <person name="Brodie E.L."/>
            <person name="Williams K.H."/>
            <person name="Hubbard S.S."/>
            <person name="Banfield J.F."/>
        </authorList>
    </citation>
    <scope>NUCLEOTIDE SEQUENCE [LARGE SCALE GENOMIC DNA]</scope>
</reference>
<dbReference type="EMBL" id="MEZK01000010">
    <property type="protein sequence ID" value="OGD63355.1"/>
    <property type="molecule type" value="Genomic_DNA"/>
</dbReference>
<dbReference type="InterPro" id="IPR036554">
    <property type="entry name" value="GHMP_kinase_C_sf"/>
</dbReference>
<keyword evidence="4" id="KW-0067">ATP-binding</keyword>
<evidence type="ECO:0000256" key="3">
    <source>
        <dbReference type="ARBA" id="ARBA00022777"/>
    </source>
</evidence>
<protein>
    <submittedName>
        <fullName evidence="8">GHMP kinase</fullName>
    </submittedName>
</protein>
<dbReference type="InterPro" id="IPR013750">
    <property type="entry name" value="GHMP_kinase_C_dom"/>
</dbReference>
<dbReference type="Gene3D" id="3.30.230.120">
    <property type="match status" value="1"/>
</dbReference>
<dbReference type="InterPro" id="IPR052203">
    <property type="entry name" value="GHMP_Kinase-Related"/>
</dbReference>
<dbReference type="STRING" id="1797457.A2160_02625"/>
<comment type="caution">
    <text evidence="8">The sequence shown here is derived from an EMBL/GenBank/DDBJ whole genome shotgun (WGS) entry which is preliminary data.</text>
</comment>
<evidence type="ECO:0000256" key="5">
    <source>
        <dbReference type="ARBA" id="ARBA00038121"/>
    </source>
</evidence>